<protein>
    <submittedName>
        <fullName evidence="3">Conjugal transfer protein TraF</fullName>
    </submittedName>
</protein>
<dbReference type="Gene3D" id="3.40.30.10">
    <property type="entry name" value="Glutaredoxin"/>
    <property type="match status" value="1"/>
</dbReference>
<dbReference type="SUPFAM" id="SSF52833">
    <property type="entry name" value="Thioredoxin-like"/>
    <property type="match status" value="1"/>
</dbReference>
<evidence type="ECO:0000313" key="3">
    <source>
        <dbReference type="EMBL" id="QWY77763.1"/>
    </source>
</evidence>
<reference evidence="3" key="1">
    <citation type="submission" date="2021-02" db="EMBL/GenBank/DDBJ databases">
        <title>Comparative genomics of Ferrovum myxofaciens strains, predominant extremophile bacteria forming large biofilm stalactites in acid mine ecosystems.</title>
        <authorList>
            <person name="Burkartova K."/>
            <person name="Ridl J."/>
            <person name="Pajer P."/>
            <person name="Falteisek L."/>
        </authorList>
    </citation>
    <scope>NUCLEOTIDE SEQUENCE</scope>
    <source>
        <strain evidence="3">MI1III</strain>
    </source>
</reference>
<dbReference type="Proteomes" id="UP000683551">
    <property type="component" value="Chromosome"/>
</dbReference>
<feature type="signal peptide" evidence="2">
    <location>
        <begin position="1"/>
        <end position="25"/>
    </location>
</feature>
<dbReference type="EMBL" id="CP071137">
    <property type="protein sequence ID" value="QWY77763.1"/>
    <property type="molecule type" value="Genomic_DNA"/>
</dbReference>
<gene>
    <name evidence="3" type="ORF">JZL65_01365</name>
</gene>
<evidence type="ECO:0000256" key="1">
    <source>
        <dbReference type="SAM" id="MobiDB-lite"/>
    </source>
</evidence>
<evidence type="ECO:0000313" key="4">
    <source>
        <dbReference type="Proteomes" id="UP000683551"/>
    </source>
</evidence>
<feature type="chain" id="PRO_5039447094" evidence="2">
    <location>
        <begin position="26"/>
        <end position="325"/>
    </location>
</feature>
<dbReference type="AlphaFoldDB" id="A0A9E6MYG0"/>
<dbReference type="InterPro" id="IPR036249">
    <property type="entry name" value="Thioredoxin-like_sf"/>
</dbReference>
<dbReference type="InterPro" id="IPR039555">
    <property type="entry name" value="TraF/TrbB"/>
</dbReference>
<dbReference type="Pfam" id="PF13728">
    <property type="entry name" value="TraF"/>
    <property type="match status" value="1"/>
</dbReference>
<evidence type="ECO:0000256" key="2">
    <source>
        <dbReference type="SAM" id="SignalP"/>
    </source>
</evidence>
<proteinExistence type="predicted"/>
<sequence>MKPSAHFCNLAIAVALLVDAGLTWADDTNSGDGPASSTSSGFYSGNAEGWFWYKDPPTPKPAPLKKPENKSTPAAPPKDDAMNVAWLRKKLPELLDKAIDNPTHENVAAYLAAQRVVLDKAQRFEEEAQMVSLTEPLLDQTSRVPVTGYTKNAFLDTNFKAKEEAIKYLSKNTGGLFVFVESTCLYCKAQAIQTNELARNYGFDLRYITVDGKGFNEIGNEQLVADKGIAQKLGIKIFPTTVFVVPPSSFLIVAQGVMSQSDLKDRILMAAEHEHLLPKNLEPQVNPWDRGVLDTADTQHGATDDPAQLLKNVKEKLEPHYDGSQ</sequence>
<name>A0A9E6MYG0_9PROT</name>
<dbReference type="RefSeq" id="WP_273145177.1">
    <property type="nucleotide sequence ID" value="NZ_CP053675.1"/>
</dbReference>
<feature type="region of interest" description="Disordered" evidence="1">
    <location>
        <begin position="54"/>
        <end position="82"/>
    </location>
</feature>
<organism evidence="3 4">
    <name type="scientific">Ferrovum myxofaciens</name>
    <dbReference type="NCBI Taxonomy" id="416213"/>
    <lineage>
        <taxon>Bacteria</taxon>
        <taxon>Pseudomonadati</taxon>
        <taxon>Pseudomonadota</taxon>
        <taxon>Betaproteobacteria</taxon>
        <taxon>Ferrovales</taxon>
        <taxon>Ferrovaceae</taxon>
        <taxon>Ferrovum</taxon>
    </lineage>
</organism>
<accession>A0A9E6MYG0</accession>
<keyword evidence="2" id="KW-0732">Signal</keyword>